<organism evidence="6 7">
    <name type="scientific">Pocillopora meandrina</name>
    <dbReference type="NCBI Taxonomy" id="46732"/>
    <lineage>
        <taxon>Eukaryota</taxon>
        <taxon>Metazoa</taxon>
        <taxon>Cnidaria</taxon>
        <taxon>Anthozoa</taxon>
        <taxon>Hexacorallia</taxon>
        <taxon>Scleractinia</taxon>
        <taxon>Astrocoeniina</taxon>
        <taxon>Pocilloporidae</taxon>
        <taxon>Pocillopora</taxon>
    </lineage>
</organism>
<evidence type="ECO:0000259" key="5">
    <source>
        <dbReference type="PROSITE" id="PS50145"/>
    </source>
</evidence>
<reference evidence="6 7" key="1">
    <citation type="submission" date="2022-05" db="EMBL/GenBank/DDBJ databases">
        <authorList>
            <consortium name="Genoscope - CEA"/>
            <person name="William W."/>
        </authorList>
    </citation>
    <scope>NUCLEOTIDE SEQUENCE [LARGE SCALE GENOMIC DNA]</scope>
</reference>
<evidence type="ECO:0000256" key="1">
    <source>
        <dbReference type="ARBA" id="ARBA00022723"/>
    </source>
</evidence>
<feature type="domain" description="TRAF-type" evidence="5">
    <location>
        <begin position="104"/>
        <end position="156"/>
    </location>
</feature>
<dbReference type="PANTHER" id="PTHR10131:SF94">
    <property type="entry name" value="TNF RECEPTOR-ASSOCIATED FACTOR 4"/>
    <property type="match status" value="1"/>
</dbReference>
<dbReference type="InterPro" id="IPR013083">
    <property type="entry name" value="Znf_RING/FYVE/PHD"/>
</dbReference>
<proteinExistence type="predicted"/>
<name>A0AAU9W4Z0_9CNID</name>
<evidence type="ECO:0000313" key="6">
    <source>
        <dbReference type="EMBL" id="CAH3104242.1"/>
    </source>
</evidence>
<dbReference type="PROSITE" id="PS50145">
    <property type="entry name" value="ZF_TRAF"/>
    <property type="match status" value="1"/>
</dbReference>
<evidence type="ECO:0000256" key="4">
    <source>
        <dbReference type="PROSITE-ProRule" id="PRU00207"/>
    </source>
</evidence>
<dbReference type="Proteomes" id="UP001159428">
    <property type="component" value="Unassembled WGS sequence"/>
</dbReference>
<sequence length="340" mass="38086">MVKPVTLACGHSGCRHCLATLIGIETFPKCPLCKAPIGTDGTLHVNVALDDIIGDFNVKCNKSGCLWKGKFHEHEQHLKRCGKFQTACANDGCGEMVARERMAAHTAQCAKHKLPCQQCGRKITRESFEEHTASLCSNKRVPCPLSCGTSLPRLHLTLHLSECSERAVRCAVTGCTAIIKQKNMPQHSINAAATHSVLQEGEVQRLRGLMHFKRAKPRWILEERGVFSFRWRGEKWNNVKGSHLFSTEYRCPNGNRWRAHIRFAGLSLELVSAVTAVVVGTRIVLMPDSCEEKVFPFPAKEIKEGEVAANIPRCELDHMDPEDIMIVKFVLTYYLLKEDK</sequence>
<gene>
    <name evidence="6" type="ORF">PMEA_00034598</name>
</gene>
<dbReference type="SUPFAM" id="SSF57850">
    <property type="entry name" value="RING/U-box"/>
    <property type="match status" value="1"/>
</dbReference>
<dbReference type="SUPFAM" id="SSF49599">
    <property type="entry name" value="TRAF domain-like"/>
    <property type="match status" value="1"/>
</dbReference>
<dbReference type="InterPro" id="IPR001293">
    <property type="entry name" value="Znf_TRAF"/>
</dbReference>
<comment type="caution">
    <text evidence="6">The sequence shown here is derived from an EMBL/GenBank/DDBJ whole genome shotgun (WGS) entry which is preliminary data.</text>
</comment>
<dbReference type="EMBL" id="CALNXJ010000009">
    <property type="protein sequence ID" value="CAH3104242.1"/>
    <property type="molecule type" value="Genomic_DNA"/>
</dbReference>
<feature type="zinc finger region" description="TRAF-type" evidence="4">
    <location>
        <begin position="104"/>
        <end position="156"/>
    </location>
</feature>
<dbReference type="AlphaFoldDB" id="A0AAU9W4Z0"/>
<accession>A0AAU9W4Z0</accession>
<keyword evidence="1 4" id="KW-0479">Metal-binding</keyword>
<evidence type="ECO:0000256" key="3">
    <source>
        <dbReference type="ARBA" id="ARBA00022833"/>
    </source>
</evidence>
<protein>
    <recommendedName>
        <fullName evidence="5">TRAF-type domain-containing protein</fullName>
    </recommendedName>
</protein>
<dbReference type="Pfam" id="PF02176">
    <property type="entry name" value="zf-TRAF"/>
    <property type="match status" value="1"/>
</dbReference>
<evidence type="ECO:0000313" key="7">
    <source>
        <dbReference type="Proteomes" id="UP001159428"/>
    </source>
</evidence>
<keyword evidence="3 4" id="KW-0862">Zinc</keyword>
<keyword evidence="7" id="KW-1185">Reference proteome</keyword>
<dbReference type="PANTHER" id="PTHR10131">
    <property type="entry name" value="TNF RECEPTOR ASSOCIATED FACTOR"/>
    <property type="match status" value="1"/>
</dbReference>
<dbReference type="Gene3D" id="3.30.40.10">
    <property type="entry name" value="Zinc/RING finger domain, C3HC4 (zinc finger)"/>
    <property type="match status" value="3"/>
</dbReference>
<dbReference type="GO" id="GO:0008270">
    <property type="term" value="F:zinc ion binding"/>
    <property type="evidence" value="ECO:0007669"/>
    <property type="project" value="UniProtKB-KW"/>
</dbReference>
<evidence type="ECO:0000256" key="2">
    <source>
        <dbReference type="ARBA" id="ARBA00022771"/>
    </source>
</evidence>
<keyword evidence="2 4" id="KW-0863">Zinc-finger</keyword>